<feature type="region of interest" description="Disordered" evidence="1">
    <location>
        <begin position="1"/>
        <end position="206"/>
    </location>
</feature>
<dbReference type="InterPro" id="IPR039764">
    <property type="entry name" value="HABP4/SERBP1-like"/>
</dbReference>
<gene>
    <name evidence="3" type="ORF">GSI_06710</name>
</gene>
<reference evidence="3 4" key="1">
    <citation type="journal article" date="2015" name="Sci. Rep.">
        <title>Chromosome-level genome map provides insights into diverse defense mechanisms in the medicinal fungus Ganoderma sinense.</title>
        <authorList>
            <person name="Zhu Y."/>
            <person name="Xu J."/>
            <person name="Sun C."/>
            <person name="Zhou S."/>
            <person name="Xu H."/>
            <person name="Nelson D.R."/>
            <person name="Qian J."/>
            <person name="Song J."/>
            <person name="Luo H."/>
            <person name="Xiang L."/>
            <person name="Li Y."/>
            <person name="Xu Z."/>
            <person name="Ji A."/>
            <person name="Wang L."/>
            <person name="Lu S."/>
            <person name="Hayward A."/>
            <person name="Sun W."/>
            <person name="Li X."/>
            <person name="Schwartz D.C."/>
            <person name="Wang Y."/>
            <person name="Chen S."/>
        </authorList>
    </citation>
    <scope>NUCLEOTIDE SEQUENCE [LARGE SCALE GENOMIC DNA]</scope>
    <source>
        <strain evidence="3 4">ZZ0214-1</strain>
    </source>
</reference>
<keyword evidence="4" id="KW-1185">Reference proteome</keyword>
<feature type="domain" description="Hyaluronan/mRNA-binding protein" evidence="2">
    <location>
        <begin position="105"/>
        <end position="223"/>
    </location>
</feature>
<comment type="caution">
    <text evidence="3">The sequence shown here is derived from an EMBL/GenBank/DDBJ whole genome shotgun (WGS) entry which is preliminary data.</text>
</comment>
<organism evidence="3 4">
    <name type="scientific">Ganoderma sinense ZZ0214-1</name>
    <dbReference type="NCBI Taxonomy" id="1077348"/>
    <lineage>
        <taxon>Eukaryota</taxon>
        <taxon>Fungi</taxon>
        <taxon>Dikarya</taxon>
        <taxon>Basidiomycota</taxon>
        <taxon>Agaricomycotina</taxon>
        <taxon>Agaricomycetes</taxon>
        <taxon>Polyporales</taxon>
        <taxon>Polyporaceae</taxon>
        <taxon>Ganoderma</taxon>
    </lineage>
</organism>
<feature type="compositionally biased region" description="Low complexity" evidence="1">
    <location>
        <begin position="140"/>
        <end position="155"/>
    </location>
</feature>
<dbReference type="GO" id="GO:0003723">
    <property type="term" value="F:RNA binding"/>
    <property type="evidence" value="ECO:0007669"/>
    <property type="project" value="InterPro"/>
</dbReference>
<feature type="compositionally biased region" description="Low complexity" evidence="1">
    <location>
        <begin position="18"/>
        <end position="33"/>
    </location>
</feature>
<sequence>MSVASRNPFALLDEDASRPASPSPAAATKQAAPAPAPTRGTQKPRGGPASRGGRYYQRGGKSAPRDKENAEAPEDASGEPRKRAEGEVRGRGRGRGRGDRGRGGRGRQFDRHSATGKTDSDKKVHQGWGGDEGNSELKAEAGGATDAAAETTEWDAPNDASGWDAAPVEGAATTTEGAPAGEKAEARKPREPEEEDNTLTLDEYRKKQGGLDIVPKLEGRKVDDSAFKGAVVVTKKDEDEAAYFVGKSKPAVPKAKAKKEEKVFIEIDARFERPARGGRGRGGDRGGERGARGRARGAPRGRGANGPTATTLNVDDEKAFPSLA</sequence>
<dbReference type="Pfam" id="PF04774">
    <property type="entry name" value="HABP4_PAI-RBP1"/>
    <property type="match status" value="1"/>
</dbReference>
<feature type="compositionally biased region" description="Basic and acidic residues" evidence="1">
    <location>
        <begin position="270"/>
        <end position="291"/>
    </location>
</feature>
<feature type="compositionally biased region" description="Basic and acidic residues" evidence="1">
    <location>
        <begin position="315"/>
        <end position="324"/>
    </location>
</feature>
<feature type="region of interest" description="Disordered" evidence="1">
    <location>
        <begin position="270"/>
        <end position="324"/>
    </location>
</feature>
<evidence type="ECO:0000313" key="3">
    <source>
        <dbReference type="EMBL" id="PIL32006.1"/>
    </source>
</evidence>
<dbReference type="GO" id="GO:0005634">
    <property type="term" value="C:nucleus"/>
    <property type="evidence" value="ECO:0007669"/>
    <property type="project" value="TreeGrafter"/>
</dbReference>
<dbReference type="GO" id="GO:0005737">
    <property type="term" value="C:cytoplasm"/>
    <property type="evidence" value="ECO:0007669"/>
    <property type="project" value="TreeGrafter"/>
</dbReference>
<name>A0A2G8SE06_9APHY</name>
<proteinExistence type="predicted"/>
<accession>A0A2G8SE06</accession>
<feature type="compositionally biased region" description="Low complexity" evidence="1">
    <location>
        <begin position="165"/>
        <end position="181"/>
    </location>
</feature>
<dbReference type="Gene3D" id="6.10.140.1040">
    <property type="match status" value="1"/>
</dbReference>
<evidence type="ECO:0000256" key="1">
    <source>
        <dbReference type="SAM" id="MobiDB-lite"/>
    </source>
</evidence>
<dbReference type="PANTHER" id="PTHR12299:SF17">
    <property type="entry name" value="AT19571P-RELATED"/>
    <property type="match status" value="1"/>
</dbReference>
<dbReference type="EMBL" id="AYKW01000012">
    <property type="protein sequence ID" value="PIL32006.1"/>
    <property type="molecule type" value="Genomic_DNA"/>
</dbReference>
<feature type="compositionally biased region" description="Basic and acidic residues" evidence="1">
    <location>
        <begin position="182"/>
        <end position="191"/>
    </location>
</feature>
<evidence type="ECO:0000259" key="2">
    <source>
        <dbReference type="SMART" id="SM01233"/>
    </source>
</evidence>
<dbReference type="STRING" id="1077348.A0A2G8SE06"/>
<dbReference type="Proteomes" id="UP000230002">
    <property type="component" value="Unassembled WGS sequence"/>
</dbReference>
<evidence type="ECO:0000313" key="4">
    <source>
        <dbReference type="Proteomes" id="UP000230002"/>
    </source>
</evidence>
<dbReference type="PANTHER" id="PTHR12299">
    <property type="entry name" value="HYALURONIC ACID-BINDING PROTEIN 4"/>
    <property type="match status" value="1"/>
</dbReference>
<dbReference type="SMART" id="SM01233">
    <property type="entry name" value="HABP4_PAI-RBP1"/>
    <property type="match status" value="1"/>
</dbReference>
<feature type="compositionally biased region" description="Basic and acidic residues" evidence="1">
    <location>
        <begin position="78"/>
        <end position="124"/>
    </location>
</feature>
<protein>
    <recommendedName>
        <fullName evidence="2">Hyaluronan/mRNA-binding protein domain-containing protein</fullName>
    </recommendedName>
</protein>
<dbReference type="InterPro" id="IPR006861">
    <property type="entry name" value="HABP4_PAIRBP1-bd"/>
</dbReference>
<dbReference type="OrthoDB" id="5390558at2759"/>
<dbReference type="AlphaFoldDB" id="A0A2G8SE06"/>